<evidence type="ECO:0000256" key="2">
    <source>
        <dbReference type="ARBA" id="ARBA00023002"/>
    </source>
</evidence>
<organism evidence="3 4">
    <name type="scientific">Oceanobacillus bengalensis</name>
    <dbReference type="NCBI Taxonomy" id="1435466"/>
    <lineage>
        <taxon>Bacteria</taxon>
        <taxon>Bacillati</taxon>
        <taxon>Bacillota</taxon>
        <taxon>Bacilli</taxon>
        <taxon>Bacillales</taxon>
        <taxon>Bacillaceae</taxon>
        <taxon>Oceanobacillus</taxon>
    </lineage>
</organism>
<keyword evidence="2" id="KW-0560">Oxidoreductase</keyword>
<accession>A0A494YTV6</accession>
<dbReference type="PANTHER" id="PTHR11091">
    <property type="entry name" value="OXIDOREDUCTASE-RELATED"/>
    <property type="match status" value="1"/>
</dbReference>
<proteinExistence type="inferred from homology"/>
<comment type="similarity">
    <text evidence="1">Belongs to the LDH2/MDH2 oxidoreductase family.</text>
</comment>
<dbReference type="SUPFAM" id="SSF89733">
    <property type="entry name" value="L-sulfolactate dehydrogenase-like"/>
    <property type="match status" value="1"/>
</dbReference>
<evidence type="ECO:0000313" key="3">
    <source>
        <dbReference type="EMBL" id="RKQ13579.1"/>
    </source>
</evidence>
<reference evidence="3 4" key="1">
    <citation type="journal article" date="2015" name="Antonie Van Leeuwenhoek">
        <title>Oceanobacillus bengalensis sp. nov., a bacterium isolated from seawater of the Bay of Bengal.</title>
        <authorList>
            <person name="Yongchang O."/>
            <person name="Xiang W."/>
            <person name="Wang G."/>
        </authorList>
    </citation>
    <scope>NUCLEOTIDE SEQUENCE [LARGE SCALE GENOMIC DNA]</scope>
    <source>
        <strain evidence="3 4">MCCC 1K00260</strain>
    </source>
</reference>
<dbReference type="Pfam" id="PF02615">
    <property type="entry name" value="Ldh_2"/>
    <property type="match status" value="1"/>
</dbReference>
<dbReference type="GO" id="GO:0016491">
    <property type="term" value="F:oxidoreductase activity"/>
    <property type="evidence" value="ECO:0007669"/>
    <property type="project" value="UniProtKB-KW"/>
</dbReference>
<gene>
    <name evidence="3" type="ORF">D8M05_15805</name>
</gene>
<sequence>MLATDLQQFCEAILKKSLPAMEAKIIAESLVDADLRGVTSHGVQRLAGYLKRMEEGLIERRTLVQVVSDMNATALLDGHNGWGQVAATKAMELAIEKADEFGTAFVGVRNSNHFGTASFYTRMAAEKGYIGISMTNASPMMVPFGGKKPSLGANPISISIPAGEGEDAIVLDMSTSNVARGKIMVAKKNGESIPRNWAITKDGKQTTNPDEAWEGYLLPMGPKGSGLAIIIDILSGVLTGSLFGKSMPRQYDDPYPQRLGHLFGAINIANFGDPDVFYQNIKEKVEETVTSEPSEGFERVLMPGEIKSLKKKEREENGIPISKEIFNELIETGVKYDVDINQYLSAKLAD</sequence>
<dbReference type="PANTHER" id="PTHR11091:SF0">
    <property type="entry name" value="MALATE DEHYDROGENASE"/>
    <property type="match status" value="1"/>
</dbReference>
<evidence type="ECO:0000256" key="1">
    <source>
        <dbReference type="ARBA" id="ARBA00006056"/>
    </source>
</evidence>
<dbReference type="AlphaFoldDB" id="A0A494YTV6"/>
<dbReference type="InterPro" id="IPR043144">
    <property type="entry name" value="Mal/L-sulf/L-lact_DH-like_ah"/>
</dbReference>
<dbReference type="EMBL" id="RBZO01000029">
    <property type="protein sequence ID" value="RKQ13579.1"/>
    <property type="molecule type" value="Genomic_DNA"/>
</dbReference>
<dbReference type="InterPro" id="IPR003767">
    <property type="entry name" value="Malate/L-lactate_DH-like"/>
</dbReference>
<name>A0A494YTV6_9BACI</name>
<keyword evidence="4" id="KW-1185">Reference proteome</keyword>
<dbReference type="Proteomes" id="UP000281813">
    <property type="component" value="Unassembled WGS sequence"/>
</dbReference>
<dbReference type="Gene3D" id="3.30.1370.60">
    <property type="entry name" value="Hypothetical oxidoreductase yiak, domain 2"/>
    <property type="match status" value="1"/>
</dbReference>
<dbReference type="InterPro" id="IPR036111">
    <property type="entry name" value="Mal/L-sulfo/L-lacto_DH-like_sf"/>
</dbReference>
<protein>
    <submittedName>
        <fullName evidence="3">Ldh family oxidoreductase</fullName>
    </submittedName>
</protein>
<dbReference type="OrthoDB" id="9769447at2"/>
<comment type="caution">
    <text evidence="3">The sequence shown here is derived from an EMBL/GenBank/DDBJ whole genome shotgun (WGS) entry which is preliminary data.</text>
</comment>
<dbReference type="Gene3D" id="1.10.1530.10">
    <property type="match status" value="1"/>
</dbReference>
<evidence type="ECO:0000313" key="4">
    <source>
        <dbReference type="Proteomes" id="UP000281813"/>
    </source>
</evidence>
<dbReference type="InterPro" id="IPR043143">
    <property type="entry name" value="Mal/L-sulf/L-lact_DH-like_NADP"/>
</dbReference>